<name>A0A165AUM9_9APHY</name>
<gene>
    <name evidence="1" type="ORF">LAESUDRAFT_765269</name>
</gene>
<dbReference type="InterPro" id="IPR036514">
    <property type="entry name" value="SGNH_hydro_sf"/>
</dbReference>
<sequence>MTSKASSRFFEHYPKKKTAASKPPLDANKSLYVIWLGTNDCGYVGTYHRYLATLTNGLPIDKPTPSDLEDIVDSLFTNGLDELYVKAGARNFLLIDVPPNERSPAATILSTDIS</sequence>
<dbReference type="GeneID" id="63830656"/>
<accession>A0A165AUM9</accession>
<dbReference type="Proteomes" id="UP000076871">
    <property type="component" value="Unassembled WGS sequence"/>
</dbReference>
<dbReference type="OrthoDB" id="1600564at2759"/>
<evidence type="ECO:0000313" key="1">
    <source>
        <dbReference type="EMBL" id="KZS99693.1"/>
    </source>
</evidence>
<keyword evidence="2" id="KW-1185">Reference proteome</keyword>
<dbReference type="InParanoid" id="A0A165AUM9"/>
<dbReference type="RefSeq" id="XP_040757434.1">
    <property type="nucleotide sequence ID" value="XM_040913628.1"/>
</dbReference>
<dbReference type="AlphaFoldDB" id="A0A165AUM9"/>
<reference evidence="1 2" key="1">
    <citation type="journal article" date="2016" name="Mol. Biol. Evol.">
        <title>Comparative Genomics of Early-Diverging Mushroom-Forming Fungi Provides Insights into the Origins of Lignocellulose Decay Capabilities.</title>
        <authorList>
            <person name="Nagy L.G."/>
            <person name="Riley R."/>
            <person name="Tritt A."/>
            <person name="Adam C."/>
            <person name="Daum C."/>
            <person name="Floudas D."/>
            <person name="Sun H."/>
            <person name="Yadav J.S."/>
            <person name="Pangilinan J."/>
            <person name="Larsson K.H."/>
            <person name="Matsuura K."/>
            <person name="Barry K."/>
            <person name="Labutti K."/>
            <person name="Kuo R."/>
            <person name="Ohm R.A."/>
            <person name="Bhattacharya S.S."/>
            <person name="Shirouzu T."/>
            <person name="Yoshinaga Y."/>
            <person name="Martin F.M."/>
            <person name="Grigoriev I.V."/>
            <person name="Hibbett D.S."/>
        </authorList>
    </citation>
    <scope>NUCLEOTIDE SEQUENCE [LARGE SCALE GENOMIC DNA]</scope>
    <source>
        <strain evidence="1 2">93-53</strain>
    </source>
</reference>
<protein>
    <submittedName>
        <fullName evidence="1">Carbohydrate esterase family 16 protein</fullName>
    </submittedName>
</protein>
<evidence type="ECO:0000313" key="2">
    <source>
        <dbReference type="Proteomes" id="UP000076871"/>
    </source>
</evidence>
<dbReference type="Gene3D" id="3.40.50.1110">
    <property type="entry name" value="SGNH hydrolase"/>
    <property type="match status" value="1"/>
</dbReference>
<dbReference type="EMBL" id="KV427731">
    <property type="protein sequence ID" value="KZS99693.1"/>
    <property type="molecule type" value="Genomic_DNA"/>
</dbReference>
<organism evidence="1 2">
    <name type="scientific">Laetiporus sulphureus 93-53</name>
    <dbReference type="NCBI Taxonomy" id="1314785"/>
    <lineage>
        <taxon>Eukaryota</taxon>
        <taxon>Fungi</taxon>
        <taxon>Dikarya</taxon>
        <taxon>Basidiomycota</taxon>
        <taxon>Agaricomycotina</taxon>
        <taxon>Agaricomycetes</taxon>
        <taxon>Polyporales</taxon>
        <taxon>Laetiporus</taxon>
    </lineage>
</organism>
<proteinExistence type="predicted"/>